<sequence>MNEDVKKSTEIMFQYNEVAVERLASIQQEENYEVKFFEEVKPYGDIFFKELDEWASLVTEWLKKERPKYIHVNQIETLKENLQNVVLQSFYPETREKRFKKMYHSNKYVLESILNN</sequence>
<dbReference type="KEGG" id="bmeg:BG04_3701"/>
<organism evidence="1 2">
    <name type="scientific">Priestia megaterium (strain ATCC 14581 / DSM 32 / CCUG 1817 / JCM 2506 / NBRC 15308 / NCIMB 9376 / NCTC 10342 / NRRL B-14308 / VKM B-512 / Ford 19)</name>
    <name type="common">Bacillus megaterium</name>
    <dbReference type="NCBI Taxonomy" id="1348623"/>
    <lineage>
        <taxon>Bacteria</taxon>
        <taxon>Bacillati</taxon>
        <taxon>Bacillota</taxon>
        <taxon>Bacilli</taxon>
        <taxon>Bacillales</taxon>
        <taxon>Bacillaceae</taxon>
        <taxon>Priestia</taxon>
    </lineage>
</organism>
<dbReference type="GeneID" id="93641755"/>
<protein>
    <recommendedName>
        <fullName evidence="3">DUF1798 family protein</fullName>
    </recommendedName>
</protein>
<evidence type="ECO:0000313" key="1">
    <source>
        <dbReference type="EMBL" id="AJI24939.1"/>
    </source>
</evidence>
<reference evidence="1 2" key="1">
    <citation type="journal article" date="2015" name="Genome Announc.">
        <title>Complete genome sequences for 35 biothreat assay-relevant bacillus species.</title>
        <authorList>
            <person name="Johnson S.L."/>
            <person name="Daligault H.E."/>
            <person name="Davenport K.W."/>
            <person name="Jaissle J."/>
            <person name="Frey K.G."/>
            <person name="Ladner J.T."/>
            <person name="Broomall S.M."/>
            <person name="Bishop-Lilly K.A."/>
            <person name="Bruce D.C."/>
            <person name="Gibbons H.S."/>
            <person name="Coyne S.R."/>
            <person name="Lo C.C."/>
            <person name="Meincke L."/>
            <person name="Munk A.C."/>
            <person name="Koroleva G.I."/>
            <person name="Rosenzweig C.N."/>
            <person name="Palacios G.F."/>
            <person name="Redden C.L."/>
            <person name="Minogue T.D."/>
            <person name="Chain P.S."/>
        </authorList>
    </citation>
    <scope>NUCLEOTIDE SEQUENCE [LARGE SCALE GENOMIC DNA]</scope>
    <source>
        <strain evidence="2">ATCC 14581 / DSM 32 / JCM 2506 / NBRC 15308 / NCIMB 9376 / NCTC 10342 / NRRL B-14308 / VKM B-512</strain>
    </source>
</reference>
<name>A0A0B6AYH6_PRIM2</name>
<dbReference type="AlphaFoldDB" id="A0A0B6AYH6"/>
<dbReference type="InterPro" id="IPR023351">
    <property type="entry name" value="YppE-like_sf"/>
</dbReference>
<gene>
    <name evidence="1" type="ORF">BG04_3701</name>
</gene>
<dbReference type="EMBL" id="CP009920">
    <property type="protein sequence ID" value="AJI24939.1"/>
    <property type="molecule type" value="Genomic_DNA"/>
</dbReference>
<dbReference type="Proteomes" id="UP000031829">
    <property type="component" value="Chromosome"/>
</dbReference>
<evidence type="ECO:0008006" key="3">
    <source>
        <dbReference type="Google" id="ProtNLM"/>
    </source>
</evidence>
<proteinExistence type="predicted"/>
<dbReference type="RefSeq" id="WP_034653420.1">
    <property type="nucleotide sequence ID" value="NZ_BCVB01000003.1"/>
</dbReference>
<dbReference type="Gene3D" id="1.20.120.440">
    <property type="entry name" value="YppE-like"/>
    <property type="match status" value="1"/>
</dbReference>
<dbReference type="SUPFAM" id="SSF140415">
    <property type="entry name" value="YppE-like"/>
    <property type="match status" value="1"/>
</dbReference>
<evidence type="ECO:0000313" key="2">
    <source>
        <dbReference type="Proteomes" id="UP000031829"/>
    </source>
</evidence>
<dbReference type="HOGENOM" id="CLU_158433_0_0_9"/>
<dbReference type="Pfam" id="PF08807">
    <property type="entry name" value="DUF1798"/>
    <property type="match status" value="1"/>
</dbReference>
<dbReference type="InterPro" id="IPR014913">
    <property type="entry name" value="YppE-like"/>
</dbReference>
<accession>A0A0B6AYH6</accession>